<dbReference type="InterPro" id="IPR052895">
    <property type="entry name" value="HetReg/Transcr_Mod"/>
</dbReference>
<evidence type="ECO:0000313" key="3">
    <source>
        <dbReference type="EMBL" id="KAF2122754.1"/>
    </source>
</evidence>
<dbReference type="Proteomes" id="UP000799770">
    <property type="component" value="Unassembled WGS sequence"/>
</dbReference>
<organism evidence="3 4">
    <name type="scientific">Lophiotrema nucula</name>
    <dbReference type="NCBI Taxonomy" id="690887"/>
    <lineage>
        <taxon>Eukaryota</taxon>
        <taxon>Fungi</taxon>
        <taxon>Dikarya</taxon>
        <taxon>Ascomycota</taxon>
        <taxon>Pezizomycotina</taxon>
        <taxon>Dothideomycetes</taxon>
        <taxon>Pleosporomycetidae</taxon>
        <taxon>Pleosporales</taxon>
        <taxon>Lophiotremataceae</taxon>
        <taxon>Lophiotrema</taxon>
    </lineage>
</organism>
<dbReference type="EMBL" id="ML977310">
    <property type="protein sequence ID" value="KAF2122754.1"/>
    <property type="molecule type" value="Genomic_DNA"/>
</dbReference>
<accession>A0A6A5ZUV7</accession>
<keyword evidence="1" id="KW-0732">Signal</keyword>
<dbReference type="OrthoDB" id="2157530at2759"/>
<evidence type="ECO:0000259" key="2">
    <source>
        <dbReference type="Pfam" id="PF06985"/>
    </source>
</evidence>
<sequence length="621" mass="71296">MIRPALRMWLRWWMWFLLKLYDTTVTIYSTLSDDEAEKTRQQLDRTMKADAPTDAMRDWPRRLLHVPTMTSYEWQLGNVYGGIKNPAYNILTYTWGRWALREALHPEVVPIQVEGISWSIPRVHPSHFTSTQFQKVTKACTTQVRNPAGWLINRSRPVEFLWLDVACIAQDRKAASVDEIGRQAKIFFEAEETFVWLTTFDFDSLKNITDQLEQCIPRVSGAYEDVGRLEKRLQLALDSLRALLSDPWFESLWTLQEAYLRPDAILLSQEGLPVSHNAEKNRTLLRVLHRASAIYNFCLANLRFESSEYAKVRKLCLSTIEAIDKAGLAALSTQNPLAVYGVSRSRSTLLLEDRIYGIQQIFELRLGRSKPGSKPTDTYSLVELEEQLGAELLARYPILSQLHVIMEPAKLGAAWRVGPKSIVPKLDLFGNGNWKWISAERPLARLSTHRSGVLWGYFEGRVCEFASLQTAWASVDSQPRYSSLLGDITSVSIFQDNTEALLDSPEYQENRYQAIPRDRRQHALARWLCKYFADEKLCVLLLGNLTGPGRVTPDEREPLDLRYYVGLMILQQEKAGLTYWHRLGFCAWEIEHLVYDGREAPEKAFLEGEGNQWQPISGIFG</sequence>
<dbReference type="PANTHER" id="PTHR24148:SF64">
    <property type="entry name" value="HETEROKARYON INCOMPATIBILITY DOMAIN-CONTAINING PROTEIN"/>
    <property type="match status" value="1"/>
</dbReference>
<name>A0A6A5ZUV7_9PLEO</name>
<proteinExistence type="predicted"/>
<feature type="chain" id="PRO_5025534095" description="Heterokaryon incompatibility domain-containing protein" evidence="1">
    <location>
        <begin position="27"/>
        <end position="621"/>
    </location>
</feature>
<protein>
    <recommendedName>
        <fullName evidence="2">Heterokaryon incompatibility domain-containing protein</fullName>
    </recommendedName>
</protein>
<feature type="signal peptide" evidence="1">
    <location>
        <begin position="1"/>
        <end position="26"/>
    </location>
</feature>
<dbReference type="Pfam" id="PF06985">
    <property type="entry name" value="HET"/>
    <property type="match status" value="1"/>
</dbReference>
<feature type="domain" description="Heterokaryon incompatibility" evidence="2">
    <location>
        <begin position="88"/>
        <end position="257"/>
    </location>
</feature>
<reference evidence="3" key="1">
    <citation type="journal article" date="2020" name="Stud. Mycol.">
        <title>101 Dothideomycetes genomes: a test case for predicting lifestyles and emergence of pathogens.</title>
        <authorList>
            <person name="Haridas S."/>
            <person name="Albert R."/>
            <person name="Binder M."/>
            <person name="Bloem J."/>
            <person name="Labutti K."/>
            <person name="Salamov A."/>
            <person name="Andreopoulos B."/>
            <person name="Baker S."/>
            <person name="Barry K."/>
            <person name="Bills G."/>
            <person name="Bluhm B."/>
            <person name="Cannon C."/>
            <person name="Castanera R."/>
            <person name="Culley D."/>
            <person name="Daum C."/>
            <person name="Ezra D."/>
            <person name="Gonzalez J."/>
            <person name="Henrissat B."/>
            <person name="Kuo A."/>
            <person name="Liang C."/>
            <person name="Lipzen A."/>
            <person name="Lutzoni F."/>
            <person name="Magnuson J."/>
            <person name="Mondo S."/>
            <person name="Nolan M."/>
            <person name="Ohm R."/>
            <person name="Pangilinan J."/>
            <person name="Park H.-J."/>
            <person name="Ramirez L."/>
            <person name="Alfaro M."/>
            <person name="Sun H."/>
            <person name="Tritt A."/>
            <person name="Yoshinaga Y."/>
            <person name="Zwiers L.-H."/>
            <person name="Turgeon B."/>
            <person name="Goodwin S."/>
            <person name="Spatafora J."/>
            <person name="Crous P."/>
            <person name="Grigoriev I."/>
        </authorList>
    </citation>
    <scope>NUCLEOTIDE SEQUENCE</scope>
    <source>
        <strain evidence="3">CBS 627.86</strain>
    </source>
</reference>
<evidence type="ECO:0000256" key="1">
    <source>
        <dbReference type="SAM" id="SignalP"/>
    </source>
</evidence>
<keyword evidence="4" id="KW-1185">Reference proteome</keyword>
<gene>
    <name evidence="3" type="ORF">BDV96DRAFT_561319</name>
</gene>
<dbReference type="InterPro" id="IPR010730">
    <property type="entry name" value="HET"/>
</dbReference>
<evidence type="ECO:0000313" key="4">
    <source>
        <dbReference type="Proteomes" id="UP000799770"/>
    </source>
</evidence>
<dbReference type="PANTHER" id="PTHR24148">
    <property type="entry name" value="ANKYRIN REPEAT DOMAIN-CONTAINING PROTEIN 39 HOMOLOG-RELATED"/>
    <property type="match status" value="1"/>
</dbReference>
<dbReference type="AlphaFoldDB" id="A0A6A5ZUV7"/>